<dbReference type="EMBL" id="AKCT01000263">
    <property type="protein sequence ID" value="EKV07433.1"/>
    <property type="molecule type" value="Genomic_DNA"/>
</dbReference>
<dbReference type="AlphaFoldDB" id="K9FXM9"/>
<comment type="caution">
    <text evidence="1">The sequence shown here is derived from an EMBL/GenBank/DDBJ whole genome shotgun (WGS) entry which is preliminary data.</text>
</comment>
<dbReference type="STRING" id="1170229.K9FXM9"/>
<dbReference type="Proteomes" id="UP000009882">
    <property type="component" value="Unassembled WGS sequence"/>
</dbReference>
<dbReference type="InParanoid" id="K9FXM9"/>
<evidence type="ECO:0000313" key="2">
    <source>
        <dbReference type="Proteomes" id="UP000009882"/>
    </source>
</evidence>
<sequence>MERVNRYQSTRRNDKTVAVLQAFHTHLPPDGKANFVRHGQTLDTDQAIHDHAESLVNGLLAPLRSLSSTPCISPRLGMEDSIENFASQSTGPLVRKSRLKTDCLKRDGGKCIVTKVFDVESIDKSDRSLTATYTECAQIIPFSLASWKDEREEHAKKIVWTTLVRFSQPSRIEFTLPEKISMTRIMQ</sequence>
<keyword evidence="2" id="KW-1185">Reference proteome</keyword>
<protein>
    <submittedName>
        <fullName evidence="1">Uncharacterized protein</fullName>
    </submittedName>
</protein>
<reference evidence="2" key="1">
    <citation type="journal article" date="2012" name="BMC Genomics">
        <title>Genome sequence of the necrotrophic fungus Penicillium digitatum, the main postharvest pathogen of citrus.</title>
        <authorList>
            <person name="Marcet-Houben M."/>
            <person name="Ballester A.-R."/>
            <person name="de la Fuente B."/>
            <person name="Harries E."/>
            <person name="Marcos J.F."/>
            <person name="Gonzalez-Candelas L."/>
            <person name="Gabaldon T."/>
        </authorList>
    </citation>
    <scope>NUCLEOTIDE SEQUENCE [LARGE SCALE GENOMIC DNA]</scope>
    <source>
        <strain evidence="2">PHI26 / CECT 20796</strain>
    </source>
</reference>
<dbReference type="OrthoDB" id="2104739at2759"/>
<evidence type="ECO:0000313" key="1">
    <source>
        <dbReference type="EMBL" id="EKV07433.1"/>
    </source>
</evidence>
<name>K9FXM9_PEND2</name>
<gene>
    <name evidence="1" type="ORF">PDIG_72940</name>
</gene>
<organism evidence="1 2">
    <name type="scientific">Penicillium digitatum (strain PHI26 / CECT 20796)</name>
    <name type="common">Green mold</name>
    <dbReference type="NCBI Taxonomy" id="1170229"/>
    <lineage>
        <taxon>Eukaryota</taxon>
        <taxon>Fungi</taxon>
        <taxon>Dikarya</taxon>
        <taxon>Ascomycota</taxon>
        <taxon>Pezizomycotina</taxon>
        <taxon>Eurotiomycetes</taxon>
        <taxon>Eurotiomycetidae</taxon>
        <taxon>Eurotiales</taxon>
        <taxon>Aspergillaceae</taxon>
        <taxon>Penicillium</taxon>
    </lineage>
</organism>
<proteinExistence type="predicted"/>
<accession>K9FXM9</accession>
<dbReference type="HOGENOM" id="CLU_1448174_0_0_1"/>